<dbReference type="GO" id="GO:0005952">
    <property type="term" value="C:cAMP-dependent protein kinase complex"/>
    <property type="evidence" value="ECO:0007669"/>
    <property type="project" value="TreeGrafter"/>
</dbReference>
<dbReference type="PROSITE" id="PS50011">
    <property type="entry name" value="PROTEIN_KINASE_DOM"/>
    <property type="match status" value="1"/>
</dbReference>
<dbReference type="PANTHER" id="PTHR24353:SF153">
    <property type="entry name" value="CAMP-DEPENDENT PROTEIN KINASE CATALYTIC SUBUNIT 1"/>
    <property type="match status" value="1"/>
</dbReference>
<dbReference type="InterPro" id="IPR011009">
    <property type="entry name" value="Kinase-like_dom_sf"/>
</dbReference>
<evidence type="ECO:0000256" key="2">
    <source>
        <dbReference type="ARBA" id="ARBA00022527"/>
    </source>
</evidence>
<dbReference type="FunFam" id="1.10.510.10:FF:000005">
    <property type="entry name" value="cAMP-dependent protein kinase catalytic subunit alpha"/>
    <property type="match status" value="1"/>
</dbReference>
<dbReference type="Gene3D" id="3.90.1410.10">
    <property type="entry name" value="set domain protein methyltransferase, domain 1"/>
    <property type="match status" value="1"/>
</dbReference>
<dbReference type="Gene3D" id="1.10.510.10">
    <property type="entry name" value="Transferase(Phosphotransferase) domain 1"/>
    <property type="match status" value="1"/>
</dbReference>
<evidence type="ECO:0000256" key="1">
    <source>
        <dbReference type="ARBA" id="ARBA00012444"/>
    </source>
</evidence>
<gene>
    <name evidence="12" type="ORF">NLJ89_g4700</name>
</gene>
<name>A0A9W8K8E5_9AGAR</name>
<proteinExistence type="predicted"/>
<dbReference type="CDD" id="cd10527">
    <property type="entry name" value="SET_LSMT"/>
    <property type="match status" value="1"/>
</dbReference>
<comment type="caution">
    <text evidence="12">The sequence shown here is derived from an EMBL/GenBank/DDBJ whole genome shotgun (WGS) entry which is preliminary data.</text>
</comment>
<keyword evidence="2" id="KW-0723">Serine/threonine-protein kinase</keyword>
<dbReference type="EMBL" id="JANKHO010000402">
    <property type="protein sequence ID" value="KAJ3510399.1"/>
    <property type="molecule type" value="Genomic_DNA"/>
</dbReference>
<evidence type="ECO:0000256" key="7">
    <source>
        <dbReference type="ARBA" id="ARBA00047292"/>
    </source>
</evidence>
<keyword evidence="3" id="KW-0808">Transferase</keyword>
<dbReference type="GO" id="GO:0005829">
    <property type="term" value="C:cytosol"/>
    <property type="evidence" value="ECO:0007669"/>
    <property type="project" value="TreeGrafter"/>
</dbReference>
<sequence length="941" mass="106822">MVHNPQYRNRFTITSTFRSYRDWGVLWRAPHTPTPNASDLTDRLFFCVPAVVKIPKDSVLSVRSCSLAGSIPFAPYGLDAQLSLALALYVELRLNGRQSRWYGYLQSLPKPLVDLPMFWDRRLGTNDDDCEDGSEALSWLFNTEVAKILDERMEHGLTKLDEVTRFYDQFAEPLLVRSRYSPTLMGFYRAFSLVSSRAFLVDAYHGLSMVPIADAFNHVGEHHVHLESDYGVCPECGSLQECPHDREDGGARESTDIEHDRDHDLFYEMVSNAAIPAHSEIYNTYGEELTNAQLLTQYGFILDVNENDRLSWSLNEALQLFPSGDPEYLMEKTPQISSLLSEEASTYAQSDLTYHDSTKNTALFINDEGKVSHQLWAFLFALATQSTPKNQIHEILRLTLDLQLDLEALDDNDGDFADEDTEGDGIAKNLDQPDLNDDDHTPLDVLLSVARSVVVLCTARKRNSGEHGSAAMDLNDLIEALANSNIFIVLCPRALASFRAFRKDNFRKLLAILRGEFASDRQHIPLDAVFEFMIKRMASRFTMHVPGMHKPQENPLPQLPLPTSTQSTHSHIINPAIYDHRGSISTERTSTSLEDASEIMQPRIRRVARVKGTYRLSDFIIQRTLGTGSFGRVHLVRSKHNLRFYAIKVLNKERIVRMKQVEHTNNEQQMLSYVQHPFIINLWGVFQDAGNLYMVMDFVPGGELFTLLRRSNRFPDPVAKFYAAEVALALNHLHTQDIVYRDLKPENILLNADGHIKIADFGFAKSCETTTWTLCGTPDYLAPEIILQQRYNKSVDWYALGVLIFEMLSGLPPYHQAEVNHMLLYERITRGPSFIRFPAAFNENATDIITKLMEGDASRRYGNLRHGAGDVFAHPWFREVDWDRLANREITAPYLPRINGDGDASAFDNYPEDNAASMYGLPGADLHGNLFPDFEYTSPCL</sequence>
<dbReference type="FunFam" id="3.30.200.20:FF:000005">
    <property type="entry name" value="cAMP-dependent protein kinase catalytic subunit"/>
    <property type="match status" value="1"/>
</dbReference>
<dbReference type="Pfam" id="PF00069">
    <property type="entry name" value="Pkinase"/>
    <property type="match status" value="1"/>
</dbReference>
<dbReference type="PANTHER" id="PTHR24353">
    <property type="entry name" value="CYCLIC NUCLEOTIDE-DEPENDENT PROTEIN KINASE"/>
    <property type="match status" value="1"/>
</dbReference>
<keyword evidence="13" id="KW-1185">Reference proteome</keyword>
<dbReference type="GO" id="GO:0007165">
    <property type="term" value="P:signal transduction"/>
    <property type="evidence" value="ECO:0007669"/>
    <property type="project" value="UniProtKB-ARBA"/>
</dbReference>
<evidence type="ECO:0000256" key="9">
    <source>
        <dbReference type="PROSITE-ProRule" id="PRU10141"/>
    </source>
</evidence>
<dbReference type="AlphaFoldDB" id="A0A9W8K8E5"/>
<keyword evidence="6 9" id="KW-0067">ATP-binding</keyword>
<dbReference type="SUPFAM" id="SSF82199">
    <property type="entry name" value="SET domain"/>
    <property type="match status" value="1"/>
</dbReference>
<dbReference type="Gene3D" id="3.30.200.20">
    <property type="entry name" value="Phosphorylase Kinase, domain 1"/>
    <property type="match status" value="1"/>
</dbReference>
<dbReference type="InterPro" id="IPR000961">
    <property type="entry name" value="AGC-kinase_C"/>
</dbReference>
<dbReference type="InterPro" id="IPR008271">
    <property type="entry name" value="Ser/Thr_kinase_AS"/>
</dbReference>
<evidence type="ECO:0000256" key="4">
    <source>
        <dbReference type="ARBA" id="ARBA00022741"/>
    </source>
</evidence>
<keyword evidence="4 9" id="KW-0547">Nucleotide-binding</keyword>
<dbReference type="SMART" id="SM00220">
    <property type="entry name" value="S_TKc"/>
    <property type="match status" value="1"/>
</dbReference>
<dbReference type="SMART" id="SM00133">
    <property type="entry name" value="S_TK_X"/>
    <property type="match status" value="1"/>
</dbReference>
<evidence type="ECO:0000313" key="12">
    <source>
        <dbReference type="EMBL" id="KAJ3510399.1"/>
    </source>
</evidence>
<comment type="catalytic activity">
    <reaction evidence="7">
        <text>L-threonyl-[protein] + ATP = O-phospho-L-threonyl-[protein] + ADP + H(+)</text>
        <dbReference type="Rhea" id="RHEA:46608"/>
        <dbReference type="Rhea" id="RHEA-COMP:11060"/>
        <dbReference type="Rhea" id="RHEA-COMP:11605"/>
        <dbReference type="ChEBI" id="CHEBI:15378"/>
        <dbReference type="ChEBI" id="CHEBI:30013"/>
        <dbReference type="ChEBI" id="CHEBI:30616"/>
        <dbReference type="ChEBI" id="CHEBI:61977"/>
        <dbReference type="ChEBI" id="CHEBI:456216"/>
        <dbReference type="EC" id="2.7.11.11"/>
    </reaction>
</comment>
<dbReference type="InterPro" id="IPR017441">
    <property type="entry name" value="Protein_kinase_ATP_BS"/>
</dbReference>
<dbReference type="GO" id="GO:0005634">
    <property type="term" value="C:nucleus"/>
    <property type="evidence" value="ECO:0007669"/>
    <property type="project" value="TreeGrafter"/>
</dbReference>
<feature type="domain" description="AGC-kinase C-terminal" evidence="11">
    <location>
        <begin position="878"/>
        <end position="941"/>
    </location>
</feature>
<dbReference type="GO" id="GO:0004691">
    <property type="term" value="F:cAMP-dependent protein kinase activity"/>
    <property type="evidence" value="ECO:0007669"/>
    <property type="project" value="UniProtKB-EC"/>
</dbReference>
<dbReference type="EC" id="2.7.11.11" evidence="1"/>
<feature type="binding site" evidence="9">
    <location>
        <position position="648"/>
    </location>
    <ligand>
        <name>ATP</name>
        <dbReference type="ChEBI" id="CHEBI:30616"/>
    </ligand>
</feature>
<dbReference type="PROSITE" id="PS00108">
    <property type="entry name" value="PROTEIN_KINASE_ST"/>
    <property type="match status" value="1"/>
</dbReference>
<comment type="catalytic activity">
    <reaction evidence="8">
        <text>L-seryl-[protein] + ATP = O-phospho-L-seryl-[protein] + ADP + H(+)</text>
        <dbReference type="Rhea" id="RHEA:17989"/>
        <dbReference type="Rhea" id="RHEA-COMP:9863"/>
        <dbReference type="Rhea" id="RHEA-COMP:11604"/>
        <dbReference type="ChEBI" id="CHEBI:15378"/>
        <dbReference type="ChEBI" id="CHEBI:29999"/>
        <dbReference type="ChEBI" id="CHEBI:30616"/>
        <dbReference type="ChEBI" id="CHEBI:83421"/>
        <dbReference type="ChEBI" id="CHEBI:456216"/>
        <dbReference type="EC" id="2.7.11.11"/>
    </reaction>
</comment>
<dbReference type="PROSITE" id="PS51285">
    <property type="entry name" value="AGC_KINASE_CTER"/>
    <property type="match status" value="1"/>
</dbReference>
<protein>
    <recommendedName>
        <fullName evidence="1">cAMP-dependent protein kinase</fullName>
        <ecNumber evidence="1">2.7.11.11</ecNumber>
    </recommendedName>
</protein>
<dbReference type="CDD" id="cd05580">
    <property type="entry name" value="STKc_PKA_like"/>
    <property type="match status" value="1"/>
</dbReference>
<dbReference type="GO" id="GO:0005524">
    <property type="term" value="F:ATP binding"/>
    <property type="evidence" value="ECO:0007669"/>
    <property type="project" value="UniProtKB-UniRule"/>
</dbReference>
<evidence type="ECO:0000256" key="5">
    <source>
        <dbReference type="ARBA" id="ARBA00022777"/>
    </source>
</evidence>
<evidence type="ECO:0000313" key="13">
    <source>
        <dbReference type="Proteomes" id="UP001148786"/>
    </source>
</evidence>
<keyword evidence="5" id="KW-0418">Kinase</keyword>
<dbReference type="InterPro" id="IPR046341">
    <property type="entry name" value="SET_dom_sf"/>
</dbReference>
<evidence type="ECO:0000256" key="3">
    <source>
        <dbReference type="ARBA" id="ARBA00022679"/>
    </source>
</evidence>
<feature type="domain" description="Protein kinase" evidence="10">
    <location>
        <begin position="619"/>
        <end position="877"/>
    </location>
</feature>
<accession>A0A9W8K8E5</accession>
<evidence type="ECO:0000256" key="6">
    <source>
        <dbReference type="ARBA" id="ARBA00022840"/>
    </source>
</evidence>
<dbReference type="OrthoDB" id="63267at2759"/>
<evidence type="ECO:0000259" key="10">
    <source>
        <dbReference type="PROSITE" id="PS50011"/>
    </source>
</evidence>
<evidence type="ECO:0000256" key="8">
    <source>
        <dbReference type="ARBA" id="ARBA00047454"/>
    </source>
</evidence>
<organism evidence="12 13">
    <name type="scientific">Agrocybe chaxingu</name>
    <dbReference type="NCBI Taxonomy" id="84603"/>
    <lineage>
        <taxon>Eukaryota</taxon>
        <taxon>Fungi</taxon>
        <taxon>Dikarya</taxon>
        <taxon>Basidiomycota</taxon>
        <taxon>Agaricomycotina</taxon>
        <taxon>Agaricomycetes</taxon>
        <taxon>Agaricomycetidae</taxon>
        <taxon>Agaricales</taxon>
        <taxon>Agaricineae</taxon>
        <taxon>Strophariaceae</taxon>
        <taxon>Agrocybe</taxon>
    </lineage>
</organism>
<dbReference type="InterPro" id="IPR000719">
    <property type="entry name" value="Prot_kinase_dom"/>
</dbReference>
<reference evidence="12" key="1">
    <citation type="submission" date="2022-07" db="EMBL/GenBank/DDBJ databases">
        <title>Genome Sequence of Agrocybe chaxingu.</title>
        <authorList>
            <person name="Buettner E."/>
        </authorList>
    </citation>
    <scope>NUCLEOTIDE SEQUENCE</scope>
    <source>
        <strain evidence="12">MP-N11</strain>
    </source>
</reference>
<evidence type="ECO:0000259" key="11">
    <source>
        <dbReference type="PROSITE" id="PS51285"/>
    </source>
</evidence>
<dbReference type="SUPFAM" id="SSF56112">
    <property type="entry name" value="Protein kinase-like (PK-like)"/>
    <property type="match status" value="1"/>
</dbReference>
<dbReference type="PROSITE" id="PS00107">
    <property type="entry name" value="PROTEIN_KINASE_ATP"/>
    <property type="match status" value="1"/>
</dbReference>
<dbReference type="Proteomes" id="UP001148786">
    <property type="component" value="Unassembled WGS sequence"/>
</dbReference>